<dbReference type="AlphaFoldDB" id="A0A0X3PP73"/>
<evidence type="ECO:0000259" key="2">
    <source>
        <dbReference type="Pfam" id="PF19005"/>
    </source>
</evidence>
<dbReference type="EMBL" id="GEEE01010215">
    <property type="protein sequence ID" value="JAP53010.1"/>
    <property type="molecule type" value="Transcribed_RNA"/>
</dbReference>
<feature type="compositionally biased region" description="Low complexity" evidence="1">
    <location>
        <begin position="125"/>
        <end position="146"/>
    </location>
</feature>
<feature type="compositionally biased region" description="Basic residues" evidence="1">
    <location>
        <begin position="517"/>
        <end position="530"/>
    </location>
</feature>
<feature type="compositionally biased region" description="Low complexity" evidence="1">
    <location>
        <begin position="175"/>
        <end position="200"/>
    </location>
</feature>
<proteinExistence type="predicted"/>
<organism evidence="3">
    <name type="scientific">Schistocephalus solidus</name>
    <name type="common">Tapeworm</name>
    <dbReference type="NCBI Taxonomy" id="70667"/>
    <lineage>
        <taxon>Eukaryota</taxon>
        <taxon>Metazoa</taxon>
        <taxon>Spiralia</taxon>
        <taxon>Lophotrochozoa</taxon>
        <taxon>Platyhelminthes</taxon>
        <taxon>Cestoda</taxon>
        <taxon>Eucestoda</taxon>
        <taxon>Diphyllobothriidea</taxon>
        <taxon>Diphyllobothriidae</taxon>
        <taxon>Schistocephalus</taxon>
    </lineage>
</organism>
<feature type="compositionally biased region" description="Polar residues" evidence="1">
    <location>
        <begin position="201"/>
        <end position="215"/>
    </location>
</feature>
<protein>
    <recommendedName>
        <fullName evidence="2">DUF5734 domain-containing protein</fullName>
    </recommendedName>
</protein>
<feature type="domain" description="DUF5734" evidence="2">
    <location>
        <begin position="31"/>
        <end position="119"/>
    </location>
</feature>
<feature type="compositionally biased region" description="Low complexity" evidence="1">
    <location>
        <begin position="217"/>
        <end position="243"/>
    </location>
</feature>
<feature type="compositionally biased region" description="Polar residues" evidence="1">
    <location>
        <begin position="551"/>
        <end position="570"/>
    </location>
</feature>
<feature type="compositionally biased region" description="Low complexity" evidence="1">
    <location>
        <begin position="532"/>
        <end position="543"/>
    </location>
</feature>
<sequence length="570" mass="63156">MAATNPLFQSKIDVCTIKKEKKADKVQATMKKQLVKTTKAKPKPLTARVFPDKMELSSTNKKNVPIDVVQFGKIQKVNKGTKQDKVAILTYEGDKKTPIWLVFLRFNTDKGYEEFLKAVDKKNNPEAAQDQEQPASSQQPQTSQSPKLSRPASVAPQQPEQPHPSKPGPRDVSRRSSSTSNDTRQSALRPTEPVTPTPRRSNSVTSSTQSLTPINQYPPQQKKQTQQPSRQRSSSSSSFSYSTAAHQQSSTKQSRLSSRQQPSQASRHQSLKKRAFSSSSSSSSSLSSSSSSSLTRSVSRGGGSKRSTAQVKNNALTKITYVEYPLTKKEVQPSQPQYPKEPSNKSSRNRNYETTYFSNTADGGFNGQKNRSQSHEPSNKNSSRSLQAPVRVFKYVPGKGLVKAERGKMFYYSSDTEMTGRGTRSRNTSTSSSSSSSSDTMFTRKRSRKLGRGKSGRHSLSSGREYNVNEVRGNNGFNFIGFQPRRRQDVGFNTVRSSSSSSSSSSDSGHSSDWQRSHTRVPNHEQKRRNQSSSSGSSITSSTEDYFAILTNKTNNAQRGFPPSTTIRRM</sequence>
<feature type="compositionally biased region" description="Basic residues" evidence="1">
    <location>
        <begin position="443"/>
        <end position="457"/>
    </location>
</feature>
<feature type="region of interest" description="Disordered" evidence="1">
    <location>
        <begin position="416"/>
        <end position="570"/>
    </location>
</feature>
<feature type="compositionally biased region" description="Low complexity" evidence="1">
    <location>
        <begin position="277"/>
        <end position="299"/>
    </location>
</feature>
<evidence type="ECO:0000256" key="1">
    <source>
        <dbReference type="SAM" id="MobiDB-lite"/>
    </source>
</evidence>
<feature type="region of interest" description="Disordered" evidence="1">
    <location>
        <begin position="327"/>
        <end position="386"/>
    </location>
</feature>
<dbReference type="InterPro" id="IPR043792">
    <property type="entry name" value="DUF5734"/>
</dbReference>
<feature type="region of interest" description="Disordered" evidence="1">
    <location>
        <begin position="124"/>
        <end position="311"/>
    </location>
</feature>
<feature type="compositionally biased region" description="Low complexity" evidence="1">
    <location>
        <begin position="419"/>
        <end position="438"/>
    </location>
</feature>
<name>A0A0X3PP73_SCHSO</name>
<feature type="compositionally biased region" description="Polar residues" evidence="1">
    <location>
        <begin position="352"/>
        <end position="372"/>
    </location>
</feature>
<reference evidence="3" key="1">
    <citation type="submission" date="2016-01" db="EMBL/GenBank/DDBJ databases">
        <title>Reference transcriptome for the parasite Schistocephalus solidus: insights into the molecular evolution of parasitism.</title>
        <authorList>
            <person name="Hebert F.O."/>
            <person name="Grambauer S."/>
            <person name="Barber I."/>
            <person name="Landry C.R."/>
            <person name="Aubin-Horth N."/>
        </authorList>
    </citation>
    <scope>NUCLEOTIDE SEQUENCE</scope>
</reference>
<feature type="compositionally biased region" description="Low complexity" evidence="1">
    <location>
        <begin position="253"/>
        <end position="268"/>
    </location>
</feature>
<accession>A0A0X3PP73</accession>
<dbReference type="Pfam" id="PF19005">
    <property type="entry name" value="DUF5734"/>
    <property type="match status" value="1"/>
</dbReference>
<feature type="compositionally biased region" description="Low complexity" evidence="1">
    <location>
        <begin position="497"/>
        <end position="512"/>
    </location>
</feature>
<evidence type="ECO:0000313" key="3">
    <source>
        <dbReference type="EMBL" id="JAP53010.1"/>
    </source>
</evidence>
<gene>
    <name evidence="3" type="ORF">TR116711</name>
</gene>